<evidence type="ECO:0000256" key="2">
    <source>
        <dbReference type="ARBA" id="ARBA00023002"/>
    </source>
</evidence>
<proteinExistence type="inferred from homology"/>
<sequence length="281" mass="31483">MESVALPHDRQTGALMNVLIVYAHPEPRSLNGSLKDFAVDHLQNNGHQVQVSDLYQMGWKAIIDANDAPGLENNRRFDPALESQRVFAAGIQPPDIEAEQARLLWADAVIFQFPLWWFSMPAIMKGWIERVYACGFAYGVGEHSDQHWGDRYGEGTLAGKRAMLTVTMGGWESHYSERGVNGALNDVLFPIQHGILFYPGFDVLAPFPVYRAGKVDSATFARICADYGDRLDTLFILEPLPFRRQNDGDYEIPALTLRADLAPGRQGLDIHLRDEDEPADL</sequence>
<dbReference type="PANTHER" id="PTHR10204">
    <property type="entry name" value="NAD P H OXIDOREDUCTASE-RELATED"/>
    <property type="match status" value="1"/>
</dbReference>
<evidence type="ECO:0000256" key="1">
    <source>
        <dbReference type="ARBA" id="ARBA00006252"/>
    </source>
</evidence>
<dbReference type="PANTHER" id="PTHR10204:SF34">
    <property type="entry name" value="NAD(P)H DEHYDROGENASE [QUINONE] 1 ISOFORM 1"/>
    <property type="match status" value="1"/>
</dbReference>
<keyword evidence="2" id="KW-0560">Oxidoreductase</keyword>
<feature type="domain" description="Flavodoxin-like fold" evidence="3">
    <location>
        <begin position="16"/>
        <end position="226"/>
    </location>
</feature>
<dbReference type="Proteomes" id="UP000276886">
    <property type="component" value="Unassembled WGS sequence"/>
</dbReference>
<protein>
    <recommendedName>
        <fullName evidence="3">Flavodoxin-like fold domain-containing protein</fullName>
    </recommendedName>
</protein>
<comment type="similarity">
    <text evidence="1">Belongs to the NAD(P)H dehydrogenase (quinone) family.</text>
</comment>
<evidence type="ECO:0000313" key="5">
    <source>
        <dbReference type="Proteomes" id="UP000276886"/>
    </source>
</evidence>
<dbReference type="InterPro" id="IPR029039">
    <property type="entry name" value="Flavoprotein-like_sf"/>
</dbReference>
<accession>A0A3M3U2L5</accession>
<name>A0A3M3U2L5_PSESJ</name>
<dbReference type="InterPro" id="IPR051545">
    <property type="entry name" value="NAD(P)H_dehydrogenase_qn"/>
</dbReference>
<dbReference type="GO" id="GO:0005829">
    <property type="term" value="C:cytosol"/>
    <property type="evidence" value="ECO:0007669"/>
    <property type="project" value="TreeGrafter"/>
</dbReference>
<gene>
    <name evidence="4" type="ORF">ALQ44_04752</name>
</gene>
<comment type="caution">
    <text evidence="4">The sequence shown here is derived from an EMBL/GenBank/DDBJ whole genome shotgun (WGS) entry which is preliminary data.</text>
</comment>
<dbReference type="InterPro" id="IPR003680">
    <property type="entry name" value="Flavodoxin_fold"/>
</dbReference>
<dbReference type="Pfam" id="PF02525">
    <property type="entry name" value="Flavodoxin_2"/>
    <property type="match status" value="1"/>
</dbReference>
<dbReference type="SUPFAM" id="SSF52218">
    <property type="entry name" value="Flavoproteins"/>
    <property type="match status" value="1"/>
</dbReference>
<evidence type="ECO:0000259" key="3">
    <source>
        <dbReference type="Pfam" id="PF02525"/>
    </source>
</evidence>
<dbReference type="AlphaFoldDB" id="A0A3M3U2L5"/>
<dbReference type="GO" id="GO:0003955">
    <property type="term" value="F:NAD(P)H dehydrogenase (quinone) activity"/>
    <property type="evidence" value="ECO:0007669"/>
    <property type="project" value="TreeGrafter"/>
</dbReference>
<organism evidence="4 5">
    <name type="scientific">Pseudomonas syringae pv. pisi</name>
    <dbReference type="NCBI Taxonomy" id="59510"/>
    <lineage>
        <taxon>Bacteria</taxon>
        <taxon>Pseudomonadati</taxon>
        <taxon>Pseudomonadota</taxon>
        <taxon>Gammaproteobacteria</taxon>
        <taxon>Pseudomonadales</taxon>
        <taxon>Pseudomonadaceae</taxon>
        <taxon>Pseudomonas</taxon>
        <taxon>Pseudomonas syringae</taxon>
    </lineage>
</organism>
<dbReference type="Gene3D" id="3.40.50.360">
    <property type="match status" value="1"/>
</dbReference>
<reference evidence="4 5" key="1">
    <citation type="submission" date="2018-08" db="EMBL/GenBank/DDBJ databases">
        <title>Recombination of ecologically and evolutionarily significant loci maintains genetic cohesion in the Pseudomonas syringae species complex.</title>
        <authorList>
            <person name="Dillon M."/>
            <person name="Thakur S."/>
            <person name="Almeida R.N.D."/>
            <person name="Weir B.S."/>
            <person name="Guttman D.S."/>
        </authorList>
    </citation>
    <scope>NUCLEOTIDE SEQUENCE [LARGE SCALE GENOMIC DNA]</scope>
    <source>
        <strain evidence="4 5">ICMP 2788</strain>
    </source>
</reference>
<dbReference type="EMBL" id="RBPQ01000139">
    <property type="protein sequence ID" value="RMO27401.1"/>
    <property type="molecule type" value="Genomic_DNA"/>
</dbReference>
<evidence type="ECO:0000313" key="4">
    <source>
        <dbReference type="EMBL" id="RMO27401.1"/>
    </source>
</evidence>